<dbReference type="EMBL" id="VIWT01000001">
    <property type="protein sequence ID" value="TWG00988.1"/>
    <property type="molecule type" value="Genomic_DNA"/>
</dbReference>
<keyword evidence="5 8" id="KW-1133">Transmembrane helix</keyword>
<evidence type="ECO:0000256" key="2">
    <source>
        <dbReference type="ARBA" id="ARBA00022475"/>
    </source>
</evidence>
<dbReference type="InterPro" id="IPR018584">
    <property type="entry name" value="GT87"/>
</dbReference>
<feature type="transmembrane region" description="Helical" evidence="8">
    <location>
        <begin position="172"/>
        <end position="194"/>
    </location>
</feature>
<feature type="transmembrane region" description="Helical" evidence="8">
    <location>
        <begin position="369"/>
        <end position="392"/>
    </location>
</feature>
<dbReference type="Pfam" id="PF09594">
    <property type="entry name" value="GT87"/>
    <property type="match status" value="1"/>
</dbReference>
<organism evidence="9 10">
    <name type="scientific">Kitasatospora viridis</name>
    <dbReference type="NCBI Taxonomy" id="281105"/>
    <lineage>
        <taxon>Bacteria</taxon>
        <taxon>Bacillati</taxon>
        <taxon>Actinomycetota</taxon>
        <taxon>Actinomycetes</taxon>
        <taxon>Kitasatosporales</taxon>
        <taxon>Streptomycetaceae</taxon>
        <taxon>Kitasatospora</taxon>
    </lineage>
</organism>
<feature type="transmembrane region" description="Helical" evidence="8">
    <location>
        <begin position="264"/>
        <end position="282"/>
    </location>
</feature>
<comment type="caution">
    <text evidence="9">The sequence shown here is derived from an EMBL/GenBank/DDBJ whole genome shotgun (WGS) entry which is preliminary data.</text>
</comment>
<evidence type="ECO:0000256" key="5">
    <source>
        <dbReference type="ARBA" id="ARBA00022989"/>
    </source>
</evidence>
<proteinExistence type="inferred from homology"/>
<evidence type="ECO:0000256" key="6">
    <source>
        <dbReference type="ARBA" id="ARBA00023136"/>
    </source>
</evidence>
<evidence type="ECO:0000313" key="9">
    <source>
        <dbReference type="EMBL" id="TWG00988.1"/>
    </source>
</evidence>
<keyword evidence="4 8" id="KW-0812">Transmembrane</keyword>
<feature type="transmembrane region" description="Helical" evidence="8">
    <location>
        <begin position="201"/>
        <end position="219"/>
    </location>
</feature>
<dbReference type="OrthoDB" id="9774600at2"/>
<keyword evidence="2" id="KW-1003">Cell membrane</keyword>
<sequence>MLTTSPPGRLASTWAVLLRRAGWILAGSLAVHLVLTVLATDMFDLKVYYQGAPSLLHGRLYDFVLHRADPNAAQLPFTYPPFAALLFLPLSALPWAAAATVWQLLSLASLALLVHCSFRLLGRGHQRRHAMLWFALALWLEPVKHGLDLGQIDLVLAAVVLAGITYGRSLAAGAGVAVAAGVKLVPAITGLYFLVTRQWRAACWSAVVFFATVGVAWAVDPAESHRYWFELLGDPSRIGQVASFENQSLRGALARTLGHDGGMSPLWCALALGMALAAAPALRTAARHGEALAVLVVTQLLGLLYSPISWSHHWVWFLPTLICLVHGPARHSAVGRLAIGAWLAATGSWLVPAAGHAAAHVASGHAVPWYLIALDWCYPVCALLSFLALALAPRPAPAAGVRMPHQEAVPAPALD</sequence>
<evidence type="ECO:0000256" key="7">
    <source>
        <dbReference type="ARBA" id="ARBA00024033"/>
    </source>
</evidence>
<reference evidence="9 10" key="1">
    <citation type="submission" date="2019-06" db="EMBL/GenBank/DDBJ databases">
        <title>Sequencing the genomes of 1000 actinobacteria strains.</title>
        <authorList>
            <person name="Klenk H.-P."/>
        </authorList>
    </citation>
    <scope>NUCLEOTIDE SEQUENCE [LARGE SCALE GENOMIC DNA]</scope>
    <source>
        <strain evidence="9 10">DSM 44826</strain>
    </source>
</reference>
<dbReference type="GO" id="GO:0016758">
    <property type="term" value="F:hexosyltransferase activity"/>
    <property type="evidence" value="ECO:0007669"/>
    <property type="project" value="InterPro"/>
</dbReference>
<evidence type="ECO:0000256" key="8">
    <source>
        <dbReference type="SAM" id="Phobius"/>
    </source>
</evidence>
<evidence type="ECO:0000313" key="10">
    <source>
        <dbReference type="Proteomes" id="UP000317940"/>
    </source>
</evidence>
<keyword evidence="6 8" id="KW-0472">Membrane</keyword>
<evidence type="ECO:0000256" key="3">
    <source>
        <dbReference type="ARBA" id="ARBA00022679"/>
    </source>
</evidence>
<evidence type="ECO:0000256" key="1">
    <source>
        <dbReference type="ARBA" id="ARBA00004651"/>
    </source>
</evidence>
<name>A0A561UNN8_9ACTN</name>
<comment type="subcellular location">
    <subcellularLocation>
        <location evidence="1">Cell membrane</location>
        <topology evidence="1">Multi-pass membrane protein</topology>
    </subcellularLocation>
</comment>
<protein>
    <submittedName>
        <fullName evidence="9">Alpha-1,2-mannosyltransferase</fullName>
    </submittedName>
</protein>
<dbReference type="Proteomes" id="UP000317940">
    <property type="component" value="Unassembled WGS sequence"/>
</dbReference>
<feature type="transmembrane region" description="Helical" evidence="8">
    <location>
        <begin position="20"/>
        <end position="40"/>
    </location>
</feature>
<dbReference type="GO" id="GO:0005886">
    <property type="term" value="C:plasma membrane"/>
    <property type="evidence" value="ECO:0007669"/>
    <property type="project" value="UniProtKB-SubCell"/>
</dbReference>
<keyword evidence="3 9" id="KW-0808">Transferase</keyword>
<accession>A0A561UNN8</accession>
<keyword evidence="10" id="KW-1185">Reference proteome</keyword>
<feature type="transmembrane region" description="Helical" evidence="8">
    <location>
        <begin position="289"/>
        <end position="308"/>
    </location>
</feature>
<gene>
    <name evidence="9" type="ORF">FHX73_114869</name>
</gene>
<evidence type="ECO:0000256" key="4">
    <source>
        <dbReference type="ARBA" id="ARBA00022692"/>
    </source>
</evidence>
<dbReference type="RefSeq" id="WP_145907009.1">
    <property type="nucleotide sequence ID" value="NZ_BAAAMZ010000003.1"/>
</dbReference>
<dbReference type="AlphaFoldDB" id="A0A561UNN8"/>
<comment type="similarity">
    <text evidence="7">Belongs to the glycosyltransferase 87 family.</text>
</comment>
<keyword evidence="9" id="KW-0328">Glycosyltransferase</keyword>
<feature type="transmembrane region" description="Helical" evidence="8">
    <location>
        <begin position="341"/>
        <end position="363"/>
    </location>
</feature>
<feature type="transmembrane region" description="Helical" evidence="8">
    <location>
        <begin position="102"/>
        <end position="121"/>
    </location>
</feature>